<dbReference type="Gene3D" id="1.10.760.10">
    <property type="entry name" value="Cytochrome c-like domain"/>
    <property type="match status" value="1"/>
</dbReference>
<dbReference type="GO" id="GO:0004130">
    <property type="term" value="F:cytochrome-c peroxidase activity"/>
    <property type="evidence" value="ECO:0007669"/>
    <property type="project" value="TreeGrafter"/>
</dbReference>
<feature type="domain" description="Cytochrome c" evidence="5">
    <location>
        <begin position="361"/>
        <end position="491"/>
    </location>
</feature>
<dbReference type="KEGG" id="rsu:NHU_01884"/>
<proteinExistence type="predicted"/>
<gene>
    <name evidence="6" type="ORF">NHU_01884</name>
</gene>
<organism evidence="6 7">
    <name type="scientific">Rhodovulum sulfidophilum</name>
    <name type="common">Rhodobacter sulfidophilus</name>
    <dbReference type="NCBI Taxonomy" id="35806"/>
    <lineage>
        <taxon>Bacteria</taxon>
        <taxon>Pseudomonadati</taxon>
        <taxon>Pseudomonadota</taxon>
        <taxon>Alphaproteobacteria</taxon>
        <taxon>Rhodobacterales</taxon>
        <taxon>Paracoccaceae</taxon>
        <taxon>Rhodovulum</taxon>
    </lineage>
</organism>
<name>A0A0D6B2X2_RHOSU</name>
<evidence type="ECO:0000256" key="2">
    <source>
        <dbReference type="ARBA" id="ARBA00022723"/>
    </source>
</evidence>
<sequence length="491" mass="50438">MGSAVVAGPLTQAVTGPGLSPLPFTTLPFTAAEQARIAEATALPRDFTRPQPFEALAGGAGTVAGAAAFSSPLANLPPGEGLDFRGGQALFDRGWVSAPASTIASDGLGPLFNARSCLACHPGGGRGAAPAGPGDLPAALMLQLGVPDPAAIEGYLSAHPDPVYGRQIQPLGLPGQTAEGRPRVAYDEIAVPLSEGESATLRRPRYELAEPGFGPLDEATVISPRIAPGLAGLGLLEAIPEQAILALADPDDTDGDGISGRASLLPGPGGQPVLGRFGWTAAQPTLQAQIAHAFAHDIGLSSPLYPEGHGDCTPVQTGCRAAPDGGDPEQDGFEISATALDLVTRHARHTAVPARRDADAPEVLAGKKLFHDTGCAACHRPAFVTRRLPEAPALSFQLIWPHTDLLLHDMGAGLAGGGAGASGREWRTPPLWGLGLARALEPQAGYLHDGRARTLLEAVLWHGGEAAPARDRVATMPASDRAALIRFLESL</sequence>
<evidence type="ECO:0000256" key="3">
    <source>
        <dbReference type="ARBA" id="ARBA00023004"/>
    </source>
</evidence>
<evidence type="ECO:0000256" key="1">
    <source>
        <dbReference type="ARBA" id="ARBA00022617"/>
    </source>
</evidence>
<dbReference type="EMBL" id="AP014800">
    <property type="protein sequence ID" value="BAQ69039.1"/>
    <property type="molecule type" value="Genomic_DNA"/>
</dbReference>
<evidence type="ECO:0000256" key="4">
    <source>
        <dbReference type="PROSITE-ProRule" id="PRU00433"/>
    </source>
</evidence>
<feature type="domain" description="Cytochrome c" evidence="5">
    <location>
        <begin position="82"/>
        <end position="250"/>
    </location>
</feature>
<evidence type="ECO:0000313" key="6">
    <source>
        <dbReference type="EMBL" id="BAQ69039.1"/>
    </source>
</evidence>
<dbReference type="PIRSF" id="PIRSF028099">
    <property type="entry name" value="DUF1111"/>
    <property type="match status" value="1"/>
</dbReference>
<protein>
    <recommendedName>
        <fullName evidence="5">Cytochrome c domain-containing protein</fullName>
    </recommendedName>
</protein>
<dbReference type="Proteomes" id="UP000064912">
    <property type="component" value="Chromosome"/>
</dbReference>
<dbReference type="GO" id="GO:0020037">
    <property type="term" value="F:heme binding"/>
    <property type="evidence" value="ECO:0007669"/>
    <property type="project" value="InterPro"/>
</dbReference>
<dbReference type="PANTHER" id="PTHR30600:SF4">
    <property type="entry name" value="CYTOCHROME C DOMAIN-CONTAINING PROTEIN"/>
    <property type="match status" value="1"/>
</dbReference>
<dbReference type="InterPro" id="IPR051395">
    <property type="entry name" value="Cytochrome_c_Peroxidase/MauG"/>
</dbReference>
<keyword evidence="2 4" id="KW-0479">Metal-binding</keyword>
<keyword evidence="1 4" id="KW-0349">Heme</keyword>
<dbReference type="PANTHER" id="PTHR30600">
    <property type="entry name" value="CYTOCHROME C PEROXIDASE-RELATED"/>
    <property type="match status" value="1"/>
</dbReference>
<evidence type="ECO:0000313" key="7">
    <source>
        <dbReference type="Proteomes" id="UP000064912"/>
    </source>
</evidence>
<reference evidence="6 7" key="1">
    <citation type="submission" date="2015-02" db="EMBL/GenBank/DDBJ databases">
        <title>Genome sequene of Rhodovulum sulfidophilum DSM 2351.</title>
        <authorList>
            <person name="Nagao N."/>
        </authorList>
    </citation>
    <scope>NUCLEOTIDE SEQUENCE [LARGE SCALE GENOMIC DNA]</scope>
    <source>
        <strain evidence="6 7">DSM 2351</strain>
    </source>
</reference>
<dbReference type="AlphaFoldDB" id="A0A0D6B2X2"/>
<dbReference type="InterPro" id="IPR010538">
    <property type="entry name" value="DHOR"/>
</dbReference>
<dbReference type="InterPro" id="IPR036909">
    <property type="entry name" value="Cyt_c-like_dom_sf"/>
</dbReference>
<dbReference type="PATRIC" id="fig|35806.4.peg.1942"/>
<dbReference type="eggNOG" id="COG3488">
    <property type="taxonomic scope" value="Bacteria"/>
</dbReference>
<dbReference type="InterPro" id="IPR009056">
    <property type="entry name" value="Cyt_c-like_dom"/>
</dbReference>
<dbReference type="GO" id="GO:0046872">
    <property type="term" value="F:metal ion binding"/>
    <property type="evidence" value="ECO:0007669"/>
    <property type="project" value="UniProtKB-KW"/>
</dbReference>
<dbReference type="PROSITE" id="PS51007">
    <property type="entry name" value="CYTC"/>
    <property type="match status" value="2"/>
</dbReference>
<evidence type="ECO:0000259" key="5">
    <source>
        <dbReference type="PROSITE" id="PS51007"/>
    </source>
</evidence>
<dbReference type="GO" id="GO:0009055">
    <property type="term" value="F:electron transfer activity"/>
    <property type="evidence" value="ECO:0007669"/>
    <property type="project" value="InterPro"/>
</dbReference>
<accession>A0A0D6B2X2</accession>
<keyword evidence="3 4" id="KW-0408">Iron</keyword>
<dbReference type="SUPFAM" id="SSF46626">
    <property type="entry name" value="Cytochrome c"/>
    <property type="match status" value="1"/>
</dbReference>
<dbReference type="Pfam" id="PF06537">
    <property type="entry name" value="DHOR"/>
    <property type="match status" value="2"/>
</dbReference>